<comment type="caution">
    <text evidence="1">The sequence shown here is derived from an EMBL/GenBank/DDBJ whole genome shotgun (WGS) entry which is preliminary data.</text>
</comment>
<evidence type="ECO:0000313" key="2">
    <source>
        <dbReference type="Proteomes" id="UP000828941"/>
    </source>
</evidence>
<organism evidence="1 2">
    <name type="scientific">Bauhinia variegata</name>
    <name type="common">Purple orchid tree</name>
    <name type="synonym">Phanera variegata</name>
    <dbReference type="NCBI Taxonomy" id="167791"/>
    <lineage>
        <taxon>Eukaryota</taxon>
        <taxon>Viridiplantae</taxon>
        <taxon>Streptophyta</taxon>
        <taxon>Embryophyta</taxon>
        <taxon>Tracheophyta</taxon>
        <taxon>Spermatophyta</taxon>
        <taxon>Magnoliopsida</taxon>
        <taxon>eudicotyledons</taxon>
        <taxon>Gunneridae</taxon>
        <taxon>Pentapetalae</taxon>
        <taxon>rosids</taxon>
        <taxon>fabids</taxon>
        <taxon>Fabales</taxon>
        <taxon>Fabaceae</taxon>
        <taxon>Cercidoideae</taxon>
        <taxon>Cercideae</taxon>
        <taxon>Bauhiniinae</taxon>
        <taxon>Bauhinia</taxon>
    </lineage>
</organism>
<dbReference type="EMBL" id="CM039429">
    <property type="protein sequence ID" value="KAI4346488.1"/>
    <property type="molecule type" value="Genomic_DNA"/>
</dbReference>
<dbReference type="Proteomes" id="UP000828941">
    <property type="component" value="Chromosome 4"/>
</dbReference>
<protein>
    <submittedName>
        <fullName evidence="1">Uncharacterized protein</fullName>
    </submittedName>
</protein>
<keyword evidence="2" id="KW-1185">Reference proteome</keyword>
<accession>A0ACB9PDI8</accession>
<evidence type="ECO:0000313" key="1">
    <source>
        <dbReference type="EMBL" id="KAI4346488.1"/>
    </source>
</evidence>
<sequence length="444" mass="52009">MLEKTMKSSSTLFQDRFHSYTKRDRCFNIRSLVPFVLTSLFMASILSFFLLYSPLPFSVFPKRDLEIVQNQQLEEQLHIQSQTNHANSSSKSQKNEEEKSCDLFKGRWVPALRESSYYSNSSCSTIPDSKNCFKNGREDSDFLNWKWKPHECELPRFDPRIFLHIVRGKKMAFIGDSVARNHMESLLCLLSQEEIPKDVHKDSEDRFRTWYFPNHDFTLMTLWSRFLIVGEERMVNGTGSSIFDLQLDKVDDDWAKPFPDLDYAIISDGHWFFRVMHLHEAGKEIGCVYCKQPNVTDYNIDFPLRKAFQTAFSFINGCHACRNTVTMVRTFAPAHFEKGFWNTGGFCNRTGPVKEEQVDFKSFDWQVRNIQVEEIERAKEEGKKNGHRFELVDVTRAMLMRADGHPGEHWGNKWMKGYNDCTHWCMPGPVDFWNELMLAVLRKA</sequence>
<reference evidence="1 2" key="1">
    <citation type="journal article" date="2022" name="DNA Res.">
        <title>Chromosomal-level genome assembly of the orchid tree Bauhinia variegata (Leguminosae; Cercidoideae) supports the allotetraploid origin hypothesis of Bauhinia.</title>
        <authorList>
            <person name="Zhong Y."/>
            <person name="Chen Y."/>
            <person name="Zheng D."/>
            <person name="Pang J."/>
            <person name="Liu Y."/>
            <person name="Luo S."/>
            <person name="Meng S."/>
            <person name="Qian L."/>
            <person name="Wei D."/>
            <person name="Dai S."/>
            <person name="Zhou R."/>
        </authorList>
    </citation>
    <scope>NUCLEOTIDE SEQUENCE [LARGE SCALE GENOMIC DNA]</scope>
    <source>
        <strain evidence="1">BV-YZ2020</strain>
    </source>
</reference>
<gene>
    <name evidence="1" type="ORF">L6164_007379</name>
</gene>
<name>A0ACB9PDI8_BAUVA</name>
<proteinExistence type="predicted"/>